<evidence type="ECO:0000313" key="3">
    <source>
        <dbReference type="EMBL" id="MDY7232486.1"/>
    </source>
</evidence>
<organism evidence="3 4">
    <name type="scientific">Hyalangium rubrum</name>
    <dbReference type="NCBI Taxonomy" id="3103134"/>
    <lineage>
        <taxon>Bacteria</taxon>
        <taxon>Pseudomonadati</taxon>
        <taxon>Myxococcota</taxon>
        <taxon>Myxococcia</taxon>
        <taxon>Myxococcales</taxon>
        <taxon>Cystobacterineae</taxon>
        <taxon>Archangiaceae</taxon>
        <taxon>Hyalangium</taxon>
    </lineage>
</organism>
<evidence type="ECO:0000259" key="2">
    <source>
        <dbReference type="SMART" id="SM00460"/>
    </source>
</evidence>
<protein>
    <submittedName>
        <fullName evidence="3">Transglutaminase family protein</fullName>
    </submittedName>
</protein>
<dbReference type="InterPro" id="IPR038765">
    <property type="entry name" value="Papain-like_cys_pep_sf"/>
</dbReference>
<dbReference type="InterPro" id="IPR013589">
    <property type="entry name" value="Bac_transglu_N"/>
</dbReference>
<dbReference type="InterPro" id="IPR018667">
    <property type="entry name" value="DUF2126"/>
</dbReference>
<keyword evidence="4" id="KW-1185">Reference proteome</keyword>
<dbReference type="Pfam" id="PF08379">
    <property type="entry name" value="Bact_transglu_N"/>
    <property type="match status" value="1"/>
</dbReference>
<dbReference type="EMBL" id="JAXIVS010000020">
    <property type="protein sequence ID" value="MDY7232486.1"/>
    <property type="molecule type" value="Genomic_DNA"/>
</dbReference>
<sequence length="1104" mass="121915">MTKPLEVLVRLLIQHRNLYRYPKPAALGPHLIRLRPAAHARAAIESYGLTVEPSTAQVRWQQDPYGNRVARITFPDGVRVPHLEVTVELAVDVRPVNPFDFLLDNRCEVAPFTYPPELRQELIPFLDVDEPAVRGGARLQAFLDELPRSGPTVPLIVQLNERVNQRIRYIIREEAGIYTPEETLAAGKGSCRDSAMLLIAALRSRGLAARFVSGYLVQLTDEGMIPNAPRGVGRDVVDLHAWAEVFLPGAGWIGLDATSGLLTGEGHIPLASTAAPALAAPIEGTSDTPAEEVRFSMTVGRLGHEPRPTAPYTEEVWQALCDGGARADAMLLEHGVKLTLGGEPTFNAREHAELPEWNGEALGETKWKLGVKLAEELKRRLAPGAALLLRAGKHYPGESLPRWALDICGRRDQVPLWTGETLASGGNADTAQAREVAQEVAARLGLTEHIHPAYEDPWRFLQDEENLPVDVDPLKANLQDSEERRRLARVLGQGLGNAVGFVLPLARDPEGRWVSERWHFRRRHLFLLPGDSPLGLRLPLRSLSEGDPLADVWEEPYEPIDPRRAPSPEETKQRKLIARERASRPPRVRTALSVEARGGTVHVFLPPLARAEDFFELVALIDQARQRTGIAIQLEGYPPPSSPLLYRFAVTPDPGVLEVNLPPVTSSREYTELVGQVFEAALHAGLHSEKYLLDGRMAGSGGGNHITVGGPTPLSSPLLTRPELLASLITFVQHHPSLSYLFTGLFVGPTSQAPRVDEARHDSLYELELALAKAFDAGTAPPPWLPDMLFRNLLVDVAGNTHRAELCLDKLFDPHTASGRQGLVELRAFEMPPHARMVSAQAILVRSLFAAFAKQPYQAKLVRFGQSLHDKYLLPYYLGRDLDDVLAHLSERGLALPRDAYTPFLELRCPLAGRMQLGDVTLEVRNALEPWPVLGEELSAGGTSRYVDSSMERIEVRASGLIPERHVLLVNGHTLPLTPTAKANEWVSGVRFRAWAPPHSLQAHLGIHHPIRLDLLDTWGQRSLGACAYHVWHPEGRAFSTPPLTRFEATARRAQRFTSEAPLPWPVKARPAQPSGEAPCTLDLRRLPIDYRPPSPPVEEETVG</sequence>
<evidence type="ECO:0000256" key="1">
    <source>
        <dbReference type="SAM" id="MobiDB-lite"/>
    </source>
</evidence>
<proteinExistence type="predicted"/>
<dbReference type="PANTHER" id="PTHR33490">
    <property type="entry name" value="BLR5614 PROTEIN-RELATED"/>
    <property type="match status" value="1"/>
</dbReference>
<feature type="region of interest" description="Disordered" evidence="1">
    <location>
        <begin position="556"/>
        <end position="584"/>
    </location>
</feature>
<dbReference type="RefSeq" id="WP_321551200.1">
    <property type="nucleotide sequence ID" value="NZ_JAXIVS010000020.1"/>
</dbReference>
<gene>
    <name evidence="3" type="ORF">SYV04_39230</name>
</gene>
<evidence type="ECO:0000313" key="4">
    <source>
        <dbReference type="Proteomes" id="UP001291309"/>
    </source>
</evidence>
<dbReference type="Gene3D" id="3.10.620.30">
    <property type="match status" value="1"/>
</dbReference>
<dbReference type="PANTHER" id="PTHR33490:SF1">
    <property type="entry name" value="SLL1233 PROTEIN"/>
    <property type="match status" value="1"/>
</dbReference>
<dbReference type="SMART" id="SM00460">
    <property type="entry name" value="TGc"/>
    <property type="match status" value="1"/>
</dbReference>
<comment type="caution">
    <text evidence="3">The sequence shown here is derived from an EMBL/GenBank/DDBJ whole genome shotgun (WGS) entry which is preliminary data.</text>
</comment>
<dbReference type="Proteomes" id="UP001291309">
    <property type="component" value="Unassembled WGS sequence"/>
</dbReference>
<reference evidence="3 4" key="1">
    <citation type="submission" date="2023-12" db="EMBL/GenBank/DDBJ databases">
        <title>the genome sequence of Hyalangium sp. s54d21.</title>
        <authorList>
            <person name="Zhang X."/>
        </authorList>
    </citation>
    <scope>NUCLEOTIDE SEQUENCE [LARGE SCALE GENOMIC DNA]</scope>
    <source>
        <strain evidence="4">s54d21</strain>
    </source>
</reference>
<dbReference type="SUPFAM" id="SSF54001">
    <property type="entry name" value="Cysteine proteinases"/>
    <property type="match status" value="1"/>
</dbReference>
<feature type="domain" description="Transglutaminase-like" evidence="2">
    <location>
        <begin position="183"/>
        <end position="259"/>
    </location>
</feature>
<dbReference type="InterPro" id="IPR002931">
    <property type="entry name" value="Transglutaminase-like"/>
</dbReference>
<feature type="compositionally biased region" description="Basic and acidic residues" evidence="1">
    <location>
        <begin position="560"/>
        <end position="583"/>
    </location>
</feature>
<feature type="region of interest" description="Disordered" evidence="1">
    <location>
        <begin position="1058"/>
        <end position="1104"/>
    </location>
</feature>
<name>A0ABU5HGY5_9BACT</name>
<dbReference type="Pfam" id="PF01841">
    <property type="entry name" value="Transglut_core"/>
    <property type="match status" value="1"/>
</dbReference>
<accession>A0ABU5HGY5</accession>
<dbReference type="Pfam" id="PF09899">
    <property type="entry name" value="DUF2126"/>
    <property type="match status" value="1"/>
</dbReference>